<accession>A0A2T2N7R4</accession>
<feature type="region of interest" description="Disordered" evidence="1">
    <location>
        <begin position="91"/>
        <end position="149"/>
    </location>
</feature>
<evidence type="ECO:0000313" key="3">
    <source>
        <dbReference type="Proteomes" id="UP000240883"/>
    </source>
</evidence>
<evidence type="ECO:0000313" key="2">
    <source>
        <dbReference type="EMBL" id="PSN61449.1"/>
    </source>
</evidence>
<reference evidence="2 3" key="1">
    <citation type="journal article" date="2018" name="Front. Microbiol.">
        <title>Genome-Wide Analysis of Corynespora cassiicola Leaf Fall Disease Putative Effectors.</title>
        <authorList>
            <person name="Lopez D."/>
            <person name="Ribeiro S."/>
            <person name="Label P."/>
            <person name="Fumanal B."/>
            <person name="Venisse J.S."/>
            <person name="Kohler A."/>
            <person name="de Oliveira R.R."/>
            <person name="Labutti K."/>
            <person name="Lipzen A."/>
            <person name="Lail K."/>
            <person name="Bauer D."/>
            <person name="Ohm R.A."/>
            <person name="Barry K.W."/>
            <person name="Spatafora J."/>
            <person name="Grigoriev I.V."/>
            <person name="Martin F.M."/>
            <person name="Pujade-Renaud V."/>
        </authorList>
    </citation>
    <scope>NUCLEOTIDE SEQUENCE [LARGE SCALE GENOMIC DNA]</scope>
    <source>
        <strain evidence="2 3">Philippines</strain>
    </source>
</reference>
<feature type="compositionally biased region" description="Basic and acidic residues" evidence="1">
    <location>
        <begin position="138"/>
        <end position="149"/>
    </location>
</feature>
<dbReference type="AlphaFoldDB" id="A0A2T2N7R4"/>
<keyword evidence="3" id="KW-1185">Reference proteome</keyword>
<proteinExistence type="predicted"/>
<protein>
    <submittedName>
        <fullName evidence="2">Uncharacterized protein</fullName>
    </submittedName>
</protein>
<dbReference type="EMBL" id="KZ678144">
    <property type="protein sequence ID" value="PSN61449.1"/>
    <property type="molecule type" value="Genomic_DNA"/>
</dbReference>
<sequence>MALGRNMMSICNGLKIKYRNESRYVGMLSCCRHQPCALCCGDDPLLLTMTECSDTYQTEAHKLTSASQPPQLSHPLLDDCNASEGGLSALYRRKRNGRDRRTSAGKIATPRGHTRRARPAMSIDGPPTTIIARHPLSRCHDEEPDKQRV</sequence>
<gene>
    <name evidence="2" type="ORF">BS50DRAFT_151970</name>
</gene>
<dbReference type="Proteomes" id="UP000240883">
    <property type="component" value="Unassembled WGS sequence"/>
</dbReference>
<organism evidence="2 3">
    <name type="scientific">Corynespora cassiicola Philippines</name>
    <dbReference type="NCBI Taxonomy" id="1448308"/>
    <lineage>
        <taxon>Eukaryota</taxon>
        <taxon>Fungi</taxon>
        <taxon>Dikarya</taxon>
        <taxon>Ascomycota</taxon>
        <taxon>Pezizomycotina</taxon>
        <taxon>Dothideomycetes</taxon>
        <taxon>Pleosporomycetidae</taxon>
        <taxon>Pleosporales</taxon>
        <taxon>Corynesporascaceae</taxon>
        <taxon>Corynespora</taxon>
    </lineage>
</organism>
<evidence type="ECO:0000256" key="1">
    <source>
        <dbReference type="SAM" id="MobiDB-lite"/>
    </source>
</evidence>
<name>A0A2T2N7R4_CORCC</name>